<feature type="binding site" evidence="5">
    <location>
        <position position="143"/>
    </location>
    <ligand>
        <name>NADP(+)</name>
        <dbReference type="ChEBI" id="CHEBI:58349"/>
    </ligand>
</feature>
<evidence type="ECO:0000256" key="2">
    <source>
        <dbReference type="ARBA" id="ARBA00022857"/>
    </source>
</evidence>
<dbReference type="AlphaFoldDB" id="A0A0G2Z9E8"/>
<dbReference type="InterPro" id="IPR001509">
    <property type="entry name" value="Epimerase_deHydtase"/>
</dbReference>
<dbReference type="Gene3D" id="3.40.50.720">
    <property type="entry name" value="NAD(P)-binding Rossmann-like Domain"/>
    <property type="match status" value="1"/>
</dbReference>
<comment type="caution">
    <text evidence="5">Lacks conserved residue(s) required for the propagation of feature annotation.</text>
</comment>
<feature type="binding site" evidence="5">
    <location>
        <position position="190"/>
    </location>
    <ligand>
        <name>substrate</name>
    </ligand>
</feature>
<keyword evidence="4 5" id="KW-0413">Isomerase</keyword>
<dbReference type="EMBL" id="CP011232">
    <property type="protein sequence ID" value="AKI98182.1"/>
    <property type="molecule type" value="Genomic_DNA"/>
</dbReference>
<evidence type="ECO:0000256" key="1">
    <source>
        <dbReference type="ARBA" id="ARBA00005959"/>
    </source>
</evidence>
<dbReference type="EC" id="1.1.1.271" evidence="5"/>
<dbReference type="InterPro" id="IPR036291">
    <property type="entry name" value="NAD(P)-bd_dom_sf"/>
</dbReference>
<comment type="similarity">
    <text evidence="1 5">Belongs to the NAD(P)-dependent epimerase/dehydratase family. Fucose synthase subfamily.</text>
</comment>
<dbReference type="InterPro" id="IPR028614">
    <property type="entry name" value="GDP_fucose/colitose_synth"/>
</dbReference>
<evidence type="ECO:0000256" key="4">
    <source>
        <dbReference type="ARBA" id="ARBA00023235"/>
    </source>
</evidence>
<feature type="binding site" evidence="5">
    <location>
        <position position="212"/>
    </location>
    <ligand>
        <name>substrate</name>
    </ligand>
</feature>
<dbReference type="CDD" id="cd05239">
    <property type="entry name" value="GDP_FS_SDR_e"/>
    <property type="match status" value="1"/>
</dbReference>
<organism evidence="7 8">
    <name type="scientific">Kosmotoga pacifica</name>
    <dbReference type="NCBI Taxonomy" id="1330330"/>
    <lineage>
        <taxon>Bacteria</taxon>
        <taxon>Thermotogati</taxon>
        <taxon>Thermotogota</taxon>
        <taxon>Thermotogae</taxon>
        <taxon>Kosmotogales</taxon>
        <taxon>Kosmotogaceae</taxon>
        <taxon>Kosmotoga</taxon>
    </lineage>
</organism>
<evidence type="ECO:0000256" key="3">
    <source>
        <dbReference type="ARBA" id="ARBA00023002"/>
    </source>
</evidence>
<feature type="binding site" evidence="5">
    <location>
        <position position="182"/>
    </location>
    <ligand>
        <name>NADP(+)</name>
        <dbReference type="ChEBI" id="CHEBI:58349"/>
    </ligand>
</feature>
<dbReference type="SUPFAM" id="SSF51735">
    <property type="entry name" value="NAD(P)-binding Rossmann-fold domains"/>
    <property type="match status" value="1"/>
</dbReference>
<keyword evidence="8" id="KW-1185">Reference proteome</keyword>
<dbReference type="RefSeq" id="WP_047755334.1">
    <property type="nucleotide sequence ID" value="NZ_CP011232.1"/>
</dbReference>
<dbReference type="Gene3D" id="3.90.25.10">
    <property type="entry name" value="UDP-galactose 4-epimerase, domain 1"/>
    <property type="match status" value="1"/>
</dbReference>
<dbReference type="GO" id="GO:0050577">
    <property type="term" value="F:GDP-L-fucose synthase activity"/>
    <property type="evidence" value="ECO:0007669"/>
    <property type="project" value="UniProtKB-UniRule"/>
</dbReference>
<dbReference type="OrthoDB" id="9811425at2"/>
<dbReference type="Pfam" id="PF01370">
    <property type="entry name" value="Epimerase"/>
    <property type="match status" value="1"/>
</dbReference>
<evidence type="ECO:0000259" key="6">
    <source>
        <dbReference type="Pfam" id="PF01370"/>
    </source>
</evidence>
<feature type="domain" description="NAD-dependent epimerase/dehydratase" evidence="6">
    <location>
        <begin position="8"/>
        <end position="240"/>
    </location>
</feature>
<feature type="site" description="Important for catalytic activity" evidence="5">
    <location>
        <position position="112"/>
    </location>
</feature>
<comment type="pathway">
    <text evidence="5">Nucleotide-sugar biosynthesis; GDP-L-fucose biosynthesis via de novo pathway; GDP-L-fucose from GDP-alpha-D-mannose: step 2/2.</text>
</comment>
<protein>
    <recommendedName>
        <fullName evidence="5">GDP-L-fucose synthase</fullName>
        <ecNumber evidence="5">1.1.1.271</ecNumber>
    </recommendedName>
    <alternativeName>
        <fullName evidence="5">GDP-4-keto-6-deoxy-D-mannose-3,5-epimerase-4-reductase</fullName>
    </alternativeName>
</protein>
<dbReference type="Proteomes" id="UP000035159">
    <property type="component" value="Chromosome"/>
</dbReference>
<reference evidence="7 8" key="1">
    <citation type="submission" date="2015-04" db="EMBL/GenBank/DDBJ databases">
        <title>Complete Genome Sequence of Kosmotoga pacifica SLHLJ1.</title>
        <authorList>
            <person name="Jiang L.J."/>
            <person name="Shao Z.Z."/>
            <person name="Jebbar M."/>
        </authorList>
    </citation>
    <scope>NUCLEOTIDE SEQUENCE [LARGE SCALE GENOMIC DNA]</scope>
    <source>
        <strain evidence="7 8">SLHLJ1</strain>
    </source>
</reference>
<proteinExistence type="inferred from homology"/>
<evidence type="ECO:0000256" key="5">
    <source>
        <dbReference type="HAMAP-Rule" id="MF_00956"/>
    </source>
</evidence>
<feature type="active site" description="Proton donor/acceptor" evidence="5">
    <location>
        <position position="139"/>
    </location>
</feature>
<feature type="site" description="Important for catalytic activity" evidence="5">
    <location>
        <position position="110"/>
    </location>
</feature>
<keyword evidence="3 5" id="KW-0560">Oxidoreductase</keyword>
<evidence type="ECO:0000313" key="8">
    <source>
        <dbReference type="Proteomes" id="UP000035159"/>
    </source>
</evidence>
<accession>A0A0G2Z9E8</accession>
<gene>
    <name evidence="5" type="primary">fcl</name>
    <name evidence="7" type="ORF">IX53_00995</name>
</gene>
<feature type="binding site" evidence="5">
    <location>
        <begin position="12"/>
        <end position="18"/>
    </location>
    <ligand>
        <name>NADP(+)</name>
        <dbReference type="ChEBI" id="CHEBI:58349"/>
    </ligand>
</feature>
<dbReference type="STRING" id="1330330.IX53_00995"/>
<dbReference type="KEGG" id="kpf:IX53_00995"/>
<comment type="catalytic activity">
    <reaction evidence="5">
        <text>GDP-beta-L-fucose + NADP(+) = GDP-4-dehydro-alpha-D-rhamnose + NADPH + H(+)</text>
        <dbReference type="Rhea" id="RHEA:18885"/>
        <dbReference type="ChEBI" id="CHEBI:15378"/>
        <dbReference type="ChEBI" id="CHEBI:57273"/>
        <dbReference type="ChEBI" id="CHEBI:57783"/>
        <dbReference type="ChEBI" id="CHEBI:57964"/>
        <dbReference type="ChEBI" id="CHEBI:58349"/>
        <dbReference type="EC" id="1.1.1.271"/>
    </reaction>
</comment>
<dbReference type="GO" id="GO:0016853">
    <property type="term" value="F:isomerase activity"/>
    <property type="evidence" value="ECO:0007669"/>
    <property type="project" value="UniProtKB-KW"/>
</dbReference>
<feature type="binding site" evidence="5">
    <location>
        <position position="205"/>
    </location>
    <ligand>
        <name>substrate</name>
    </ligand>
</feature>
<sequence length="319" mass="36416">MDLSTKRIVVTGGNGFLGKHLVRKLKEERKCEKVFVPEYPEYDLTKLEDIVRMYEEFKPDIVIHLAAVVGGIGANRAHPGKFFYDNAIMGIQLIEYARRYSIEKFVQIGTICAYPKFTPVPFKEEDLWNGYPEETNAPYGIAKKMLLVQLQAYRQEYGFNGIYLLPVNLYGPGDNFDLETSHVIPAMIRKFVEAKEKGDKEVILWGDGSPTREFLYVEDAAEGIILATERYNKPDPVNLGAGFEISIRDLANKIKELVGYEGKIVWDTTKPNGQPRRMLDTTKAKKEFGFEANTNFEKGLNDTIKWFLANHNKTNNIKI</sequence>
<dbReference type="GO" id="GO:0070401">
    <property type="term" value="F:NADP+ binding"/>
    <property type="evidence" value="ECO:0007669"/>
    <property type="project" value="UniProtKB-UniRule"/>
</dbReference>
<evidence type="ECO:0000313" key="7">
    <source>
        <dbReference type="EMBL" id="AKI98182.1"/>
    </source>
</evidence>
<keyword evidence="2 5" id="KW-0521">NADP</keyword>
<dbReference type="UniPathway" id="UPA00128">
    <property type="reaction ID" value="UER00191"/>
</dbReference>
<dbReference type="PANTHER" id="PTHR43238:SF1">
    <property type="entry name" value="GDP-L-FUCOSE SYNTHASE"/>
    <property type="match status" value="1"/>
</dbReference>
<dbReference type="HAMAP" id="MF_00956">
    <property type="entry name" value="GDP_fucose_synth"/>
    <property type="match status" value="1"/>
</dbReference>
<dbReference type="PATRIC" id="fig|1330330.3.peg.195"/>
<dbReference type="GO" id="GO:0042351">
    <property type="term" value="P:'de novo' GDP-L-fucose biosynthetic process"/>
    <property type="evidence" value="ECO:0007669"/>
    <property type="project" value="UniProtKB-UniRule"/>
</dbReference>
<keyword evidence="5" id="KW-0511">Multifunctional enzyme</keyword>
<name>A0A0G2Z9E8_9BACT</name>
<feature type="binding site" evidence="5">
    <location>
        <begin position="166"/>
        <end position="169"/>
    </location>
    <ligand>
        <name>NADP(+)</name>
        <dbReference type="ChEBI" id="CHEBI:58349"/>
    </ligand>
</feature>
<comment type="function">
    <text evidence="5">Catalyzes the two-step NADP-dependent conversion of GDP-4-dehydro-6-deoxy-D-mannose to GDP-fucose, involving an epimerase and a reductase reaction.</text>
</comment>
<dbReference type="PANTHER" id="PTHR43238">
    <property type="entry name" value="GDP-L-FUCOSE SYNTHASE"/>
    <property type="match status" value="1"/>
</dbReference>